<evidence type="ECO:0000259" key="16">
    <source>
        <dbReference type="PROSITE" id="PS51192"/>
    </source>
</evidence>
<gene>
    <name evidence="18" type="ORF">RHOBADRAFT_51281</name>
</gene>
<dbReference type="PROSITE" id="PS51194">
    <property type="entry name" value="HELICASE_CTER"/>
    <property type="match status" value="1"/>
</dbReference>
<evidence type="ECO:0000256" key="11">
    <source>
        <dbReference type="ARBA" id="ARBA00023204"/>
    </source>
</evidence>
<dbReference type="Gene3D" id="3.30.40.10">
    <property type="entry name" value="Zinc/RING finger domain, C3HC4 (zinc finger)"/>
    <property type="match status" value="1"/>
</dbReference>
<dbReference type="SMART" id="SM00490">
    <property type="entry name" value="HELICc"/>
    <property type="match status" value="1"/>
</dbReference>
<dbReference type="SMART" id="SM00487">
    <property type="entry name" value="DEXDc"/>
    <property type="match status" value="1"/>
</dbReference>
<dbReference type="CDD" id="cd18793">
    <property type="entry name" value="SF2_C_SNF"/>
    <property type="match status" value="1"/>
</dbReference>
<dbReference type="InterPro" id="IPR013083">
    <property type="entry name" value="Znf_RING/FYVE/PHD"/>
</dbReference>
<feature type="region of interest" description="Disordered" evidence="14">
    <location>
        <begin position="1"/>
        <end position="77"/>
    </location>
</feature>
<comment type="similarity">
    <text evidence="2">Belongs to the SNF2/RAD54 helicase family.</text>
</comment>
<dbReference type="InterPro" id="IPR027417">
    <property type="entry name" value="P-loop_NTPase"/>
</dbReference>
<dbReference type="PROSITE" id="PS50089">
    <property type="entry name" value="ZF_RING_2"/>
    <property type="match status" value="1"/>
</dbReference>
<feature type="region of interest" description="Disordered" evidence="14">
    <location>
        <begin position="428"/>
        <end position="489"/>
    </location>
</feature>
<feature type="compositionally biased region" description="Acidic residues" evidence="14">
    <location>
        <begin position="988"/>
        <end position="997"/>
    </location>
</feature>
<dbReference type="Pfam" id="PF08797">
    <property type="entry name" value="HIRAN"/>
    <property type="match status" value="1"/>
</dbReference>
<dbReference type="GO" id="GO:0008270">
    <property type="term" value="F:zinc ion binding"/>
    <property type="evidence" value="ECO:0007669"/>
    <property type="project" value="UniProtKB-KW"/>
</dbReference>
<evidence type="ECO:0000256" key="7">
    <source>
        <dbReference type="ARBA" id="ARBA00022801"/>
    </source>
</evidence>
<dbReference type="GO" id="GO:0005524">
    <property type="term" value="F:ATP binding"/>
    <property type="evidence" value="ECO:0007669"/>
    <property type="project" value="UniProtKB-KW"/>
</dbReference>
<feature type="domain" description="Helicase C-terminal" evidence="17">
    <location>
        <begin position="1051"/>
        <end position="1212"/>
    </location>
</feature>
<evidence type="ECO:0000256" key="8">
    <source>
        <dbReference type="ARBA" id="ARBA00022806"/>
    </source>
</evidence>
<dbReference type="GO" id="GO:0016818">
    <property type="term" value="F:hydrolase activity, acting on acid anhydrides, in phosphorus-containing anhydrides"/>
    <property type="evidence" value="ECO:0007669"/>
    <property type="project" value="InterPro"/>
</dbReference>
<evidence type="ECO:0008006" key="20">
    <source>
        <dbReference type="Google" id="ProtNLM"/>
    </source>
</evidence>
<comment type="subcellular location">
    <subcellularLocation>
        <location evidence="1">Nucleus</location>
    </subcellularLocation>
</comment>
<keyword evidence="11" id="KW-0234">DNA repair</keyword>
<dbReference type="OMA" id="KVEPWSN"/>
<evidence type="ECO:0000256" key="12">
    <source>
        <dbReference type="ARBA" id="ARBA00023242"/>
    </source>
</evidence>
<dbReference type="CDD" id="cd18008">
    <property type="entry name" value="DEXDc_SHPRH-like"/>
    <property type="match status" value="1"/>
</dbReference>
<dbReference type="InterPro" id="IPR000330">
    <property type="entry name" value="SNF2_N"/>
</dbReference>
<dbReference type="GO" id="GO:0003676">
    <property type="term" value="F:nucleic acid binding"/>
    <property type="evidence" value="ECO:0007669"/>
    <property type="project" value="InterPro"/>
</dbReference>
<dbReference type="GO" id="GO:0008094">
    <property type="term" value="F:ATP-dependent activity, acting on DNA"/>
    <property type="evidence" value="ECO:0007669"/>
    <property type="project" value="TreeGrafter"/>
</dbReference>
<feature type="compositionally biased region" description="Basic and acidic residues" evidence="14">
    <location>
        <begin position="587"/>
        <end position="598"/>
    </location>
</feature>
<dbReference type="SMART" id="SM00184">
    <property type="entry name" value="RING"/>
    <property type="match status" value="1"/>
</dbReference>
<organism evidence="18 19">
    <name type="scientific">Rhodotorula graminis (strain WP1)</name>
    <dbReference type="NCBI Taxonomy" id="578459"/>
    <lineage>
        <taxon>Eukaryota</taxon>
        <taxon>Fungi</taxon>
        <taxon>Dikarya</taxon>
        <taxon>Basidiomycota</taxon>
        <taxon>Pucciniomycotina</taxon>
        <taxon>Microbotryomycetes</taxon>
        <taxon>Sporidiobolales</taxon>
        <taxon>Sporidiobolaceae</taxon>
        <taxon>Rhodotorula</taxon>
    </lineage>
</organism>
<dbReference type="InterPro" id="IPR014001">
    <property type="entry name" value="Helicase_ATP-bd"/>
</dbReference>
<dbReference type="GeneID" id="28976204"/>
<evidence type="ECO:0000256" key="9">
    <source>
        <dbReference type="ARBA" id="ARBA00022833"/>
    </source>
</evidence>
<dbReference type="SUPFAM" id="SSF57850">
    <property type="entry name" value="RING/U-box"/>
    <property type="match status" value="1"/>
</dbReference>
<evidence type="ECO:0000256" key="5">
    <source>
        <dbReference type="ARBA" id="ARBA00022763"/>
    </source>
</evidence>
<evidence type="ECO:0000256" key="1">
    <source>
        <dbReference type="ARBA" id="ARBA00004123"/>
    </source>
</evidence>
<evidence type="ECO:0000256" key="13">
    <source>
        <dbReference type="PROSITE-ProRule" id="PRU00175"/>
    </source>
</evidence>
<dbReference type="SMART" id="SM00910">
    <property type="entry name" value="HIRAN"/>
    <property type="match status" value="1"/>
</dbReference>
<dbReference type="PANTHER" id="PTHR45626:SF22">
    <property type="entry name" value="DNA REPAIR PROTEIN RAD5"/>
    <property type="match status" value="1"/>
</dbReference>
<evidence type="ECO:0000256" key="6">
    <source>
        <dbReference type="ARBA" id="ARBA00022771"/>
    </source>
</evidence>
<dbReference type="InterPro" id="IPR001841">
    <property type="entry name" value="Znf_RING"/>
</dbReference>
<feature type="region of interest" description="Disordered" evidence="14">
    <location>
        <begin position="910"/>
        <end position="1043"/>
    </location>
</feature>
<dbReference type="Pfam" id="PF00176">
    <property type="entry name" value="SNF2-rel_dom"/>
    <property type="match status" value="1"/>
</dbReference>
<evidence type="ECO:0000256" key="14">
    <source>
        <dbReference type="SAM" id="MobiDB-lite"/>
    </source>
</evidence>
<name>A0A194SDF2_RHOGW</name>
<evidence type="ECO:0000256" key="2">
    <source>
        <dbReference type="ARBA" id="ARBA00007025"/>
    </source>
</evidence>
<dbReference type="RefSeq" id="XP_018273475.1">
    <property type="nucleotide sequence ID" value="XM_018415756.1"/>
</dbReference>
<dbReference type="EMBL" id="KQ474074">
    <property type="protein sequence ID" value="KPV77426.1"/>
    <property type="molecule type" value="Genomic_DNA"/>
</dbReference>
<keyword evidence="3" id="KW-0479">Metal-binding</keyword>
<evidence type="ECO:0000256" key="4">
    <source>
        <dbReference type="ARBA" id="ARBA00022741"/>
    </source>
</evidence>
<dbReference type="InterPro" id="IPR001650">
    <property type="entry name" value="Helicase_C-like"/>
</dbReference>
<dbReference type="InterPro" id="IPR049730">
    <property type="entry name" value="SNF2/RAD54-like_C"/>
</dbReference>
<feature type="domain" description="RING-type" evidence="15">
    <location>
        <begin position="851"/>
        <end position="896"/>
    </location>
</feature>
<dbReference type="PANTHER" id="PTHR45626">
    <property type="entry name" value="TRANSCRIPTION TERMINATION FACTOR 2-RELATED"/>
    <property type="match status" value="1"/>
</dbReference>
<dbReference type="AlphaFoldDB" id="A0A194SDF2"/>
<dbReference type="GO" id="GO:0005634">
    <property type="term" value="C:nucleus"/>
    <property type="evidence" value="ECO:0007669"/>
    <property type="project" value="UniProtKB-SubCell"/>
</dbReference>
<accession>A0A194SDF2</accession>
<dbReference type="InterPro" id="IPR014905">
    <property type="entry name" value="HIRAN"/>
</dbReference>
<sequence length="1222" mass="134138">MPGSPLFRRESSSPEPPPAKRQRFFASDDESSSPASDPRPQPEPTTLTLDSSDAEGSHAGPSSSADPAQRARRAKGRQVDWDSRYFGEVFVEGFALASSNAFVKLKPGEPITLHRLNPHLANSTTTSAAAAASKQKKNKKLENDVVRYLNAKGVEVGRISRDDSAWLAKLLDHDLLDVKGYCVACRDNFRSGDDMQLSLSISLAKSAFTDPNTAAPEPVSHLTSVVGKKGFLDDLRETDREKLLRERKKALNTLFDKADLQPYVEDGSAPTGTQSKRAMLSRMEKGKGKAGPSGSEDEEDEMNEIQLNLVYSKAIKNDSSLPERDPPETFSLTLRPYQKQALRWMAAMETGEEQARKSLSMHPLWEKYLFPGSKDPSDCFYYNPYSGELSLDFPKASTHCRGGILADEMGLGKTIMVASLIHTNTAWNAQPPVDEGEGAGAANSDSDDDQQAIKPSRTQSRLGATFTKAAPSSSSSTTVAAKGKRPKLKAGTPRATLVVAPMTLLSQWCDELERSSKGRKMRVVMYYGNKRESGSDLMRDIDEGVDVVVTSYGTLCSDFKQSGLDASDKKAKAGEGDDVKPGSSKGKGKDGKGKSGADKKKKQKLKGLYAIEWFRIVLDEAHLIKSRTTLNAKASYALRGARRWALTGTPIVNRLEDLYSLLHYIQLEPWGESIPTFVTVPFQNKDPRAIEVIQVILESILLRREKKMRDKDGNPIVALPEKHLNIAHLDFTDDERIIYDALFRNAKSRFLGYAAEGSVLQHVTAIFSILMRLRQAVLHPSLVLKRLKENLRAQGIKRAVVDSELADEHEDVAIERLIERYMRGAKSGKEAERAIEELLEPKGEVEGEGECMLCMEPVEVPVWLPHCDHSGCKGCVLQHFVDCQDAGEPARCPVCSAGPLSERELAALQHADGSRPTGGSNSQADKGKGKKAAYTVETVSTSSPGSTASTREVLTLLDSDDEDGVKTPSPKKKEIVQITLDSSSGEGSSDEDGDEYEPSPPPRSARVDEDDEDDEDEDVKMGVLDSGDDSDADKPSTRSALASTDFRSSTKLDALVKSLAAAKAKDPGLKAVVFSQFTGFLDLIERVMNRDGFNYLRLDGAMTQGVRQKVVRKFTKSDQSIILLASLKAGGVGLNLIAGDHVYLMDTWWNSAVENQAIDRIHRFGQTREVYVTRFLIKRSIDDKMIALQERKTKVIQGALGGNKDKDKKQLAEDLALIFEED</sequence>
<dbReference type="OrthoDB" id="448448at2759"/>
<keyword evidence="4" id="KW-0547">Nucleotide-binding</keyword>
<dbReference type="Proteomes" id="UP000053890">
    <property type="component" value="Unassembled WGS sequence"/>
</dbReference>
<proteinExistence type="inferred from homology"/>
<keyword evidence="6 13" id="KW-0863">Zinc-finger</keyword>
<feature type="compositionally biased region" description="Polar residues" evidence="14">
    <location>
        <begin position="937"/>
        <end position="952"/>
    </location>
</feature>
<keyword evidence="12" id="KW-0539">Nucleus</keyword>
<feature type="domain" description="Helicase ATP-binding" evidence="16">
    <location>
        <begin position="457"/>
        <end position="668"/>
    </location>
</feature>
<keyword evidence="8" id="KW-0347">Helicase</keyword>
<protein>
    <recommendedName>
        <fullName evidence="20">DNA repair protein RAD5</fullName>
    </recommendedName>
</protein>
<keyword evidence="10" id="KW-0067">ATP-binding</keyword>
<evidence type="ECO:0000259" key="15">
    <source>
        <dbReference type="PROSITE" id="PS50089"/>
    </source>
</evidence>
<dbReference type="STRING" id="578459.A0A194SDF2"/>
<dbReference type="Gene3D" id="3.40.50.10810">
    <property type="entry name" value="Tandem AAA-ATPase domain"/>
    <property type="match status" value="3"/>
</dbReference>
<feature type="compositionally biased region" description="Low complexity" evidence="14">
    <location>
        <begin position="464"/>
        <end position="481"/>
    </location>
</feature>
<feature type="region of interest" description="Disordered" evidence="14">
    <location>
        <begin position="567"/>
        <end position="599"/>
    </location>
</feature>
<dbReference type="GO" id="GO:0004386">
    <property type="term" value="F:helicase activity"/>
    <property type="evidence" value="ECO:0007669"/>
    <property type="project" value="UniProtKB-KW"/>
</dbReference>
<keyword evidence="9" id="KW-0862">Zinc</keyword>
<feature type="compositionally biased region" description="Acidic residues" evidence="14">
    <location>
        <begin position="1008"/>
        <end position="1018"/>
    </location>
</feature>
<dbReference type="GO" id="GO:0006281">
    <property type="term" value="P:DNA repair"/>
    <property type="evidence" value="ECO:0007669"/>
    <property type="project" value="UniProtKB-KW"/>
</dbReference>
<feature type="compositionally biased region" description="Basic and acidic residues" evidence="14">
    <location>
        <begin position="567"/>
        <end position="580"/>
    </location>
</feature>
<dbReference type="Gene3D" id="3.40.50.300">
    <property type="entry name" value="P-loop containing nucleotide triphosphate hydrolases"/>
    <property type="match status" value="1"/>
</dbReference>
<dbReference type="Pfam" id="PF00271">
    <property type="entry name" value="Helicase_C"/>
    <property type="match status" value="1"/>
</dbReference>
<dbReference type="SUPFAM" id="SSF52540">
    <property type="entry name" value="P-loop containing nucleoside triphosphate hydrolases"/>
    <property type="match status" value="2"/>
</dbReference>
<feature type="region of interest" description="Disordered" evidence="14">
    <location>
        <begin position="264"/>
        <end position="301"/>
    </location>
</feature>
<dbReference type="InterPro" id="IPR038718">
    <property type="entry name" value="SNF2-like_sf"/>
</dbReference>
<keyword evidence="19" id="KW-1185">Reference proteome</keyword>
<evidence type="ECO:0000259" key="17">
    <source>
        <dbReference type="PROSITE" id="PS51194"/>
    </source>
</evidence>
<dbReference type="InterPro" id="IPR050628">
    <property type="entry name" value="SNF2_RAD54_helicase_TF"/>
</dbReference>
<keyword evidence="7" id="KW-0378">Hydrolase</keyword>
<evidence type="ECO:0000256" key="3">
    <source>
        <dbReference type="ARBA" id="ARBA00022723"/>
    </source>
</evidence>
<dbReference type="PROSITE" id="PS51192">
    <property type="entry name" value="HELICASE_ATP_BIND_1"/>
    <property type="match status" value="1"/>
</dbReference>
<reference evidence="18 19" key="1">
    <citation type="journal article" date="2015" name="Front. Microbiol.">
        <title>Genome sequence of the plant growth promoting endophytic yeast Rhodotorula graminis WP1.</title>
        <authorList>
            <person name="Firrincieli A."/>
            <person name="Otillar R."/>
            <person name="Salamov A."/>
            <person name="Schmutz J."/>
            <person name="Khan Z."/>
            <person name="Redman R.S."/>
            <person name="Fleck N.D."/>
            <person name="Lindquist E."/>
            <person name="Grigoriev I.V."/>
            <person name="Doty S.L."/>
        </authorList>
    </citation>
    <scope>NUCLEOTIDE SEQUENCE [LARGE SCALE GENOMIC DNA]</scope>
    <source>
        <strain evidence="18 19">WP1</strain>
    </source>
</reference>
<evidence type="ECO:0000313" key="19">
    <source>
        <dbReference type="Proteomes" id="UP000053890"/>
    </source>
</evidence>
<keyword evidence="5" id="KW-0227">DNA damage</keyword>
<evidence type="ECO:0000256" key="10">
    <source>
        <dbReference type="ARBA" id="ARBA00022840"/>
    </source>
</evidence>
<evidence type="ECO:0000313" key="18">
    <source>
        <dbReference type="EMBL" id="KPV77426.1"/>
    </source>
</evidence>